<dbReference type="InterPro" id="IPR008480">
    <property type="entry name" value="DUF761_pln"/>
</dbReference>
<evidence type="ECO:0000256" key="1">
    <source>
        <dbReference type="SAM" id="MobiDB-lite"/>
    </source>
</evidence>
<dbReference type="Pfam" id="PF05553">
    <property type="entry name" value="DUF761"/>
    <property type="match status" value="1"/>
</dbReference>
<dbReference type="ExpressionAtlas" id="A0A3L6DYW4">
    <property type="expression patterns" value="baseline and differential"/>
</dbReference>
<feature type="compositionally biased region" description="Low complexity" evidence="1">
    <location>
        <begin position="92"/>
        <end position="105"/>
    </location>
</feature>
<keyword evidence="2" id="KW-0732">Signal</keyword>
<gene>
    <name evidence="3" type="ORF">Zm00014a_014426</name>
</gene>
<evidence type="ECO:0000313" key="4">
    <source>
        <dbReference type="Proteomes" id="UP000251960"/>
    </source>
</evidence>
<feature type="chain" id="PRO_5018296373" evidence="2">
    <location>
        <begin position="18"/>
        <end position="179"/>
    </location>
</feature>
<name>A0A3L6DYW4_MAIZE</name>
<evidence type="ECO:0000313" key="3">
    <source>
        <dbReference type="EMBL" id="PWZ13709.1"/>
    </source>
</evidence>
<reference evidence="3 4" key="1">
    <citation type="journal article" date="2018" name="Nat. Genet.">
        <title>Extensive intraspecific gene order and gene structural variations between Mo17 and other maize genomes.</title>
        <authorList>
            <person name="Sun S."/>
            <person name="Zhou Y."/>
            <person name="Chen J."/>
            <person name="Shi J."/>
            <person name="Zhao H."/>
            <person name="Zhao H."/>
            <person name="Song W."/>
            <person name="Zhang M."/>
            <person name="Cui Y."/>
            <person name="Dong X."/>
            <person name="Liu H."/>
            <person name="Ma X."/>
            <person name="Jiao Y."/>
            <person name="Wang B."/>
            <person name="Wei X."/>
            <person name="Stein J.C."/>
            <person name="Glaubitz J.C."/>
            <person name="Lu F."/>
            <person name="Yu G."/>
            <person name="Liang C."/>
            <person name="Fengler K."/>
            <person name="Li B."/>
            <person name="Rafalski A."/>
            <person name="Schnable P.S."/>
            <person name="Ware D.H."/>
            <person name="Buckler E.S."/>
            <person name="Lai J."/>
        </authorList>
    </citation>
    <scope>NUCLEOTIDE SEQUENCE [LARGE SCALE GENOMIC DNA]</scope>
    <source>
        <strain evidence="4">cv. Missouri 17</strain>
        <tissue evidence="3">Seedling</tissue>
    </source>
</reference>
<feature type="signal peptide" evidence="2">
    <location>
        <begin position="1"/>
        <end position="17"/>
    </location>
</feature>
<protein>
    <submittedName>
        <fullName evidence="3">Uncharacterized protein</fullName>
    </submittedName>
</protein>
<organism evidence="3 4">
    <name type="scientific">Zea mays</name>
    <name type="common">Maize</name>
    <dbReference type="NCBI Taxonomy" id="4577"/>
    <lineage>
        <taxon>Eukaryota</taxon>
        <taxon>Viridiplantae</taxon>
        <taxon>Streptophyta</taxon>
        <taxon>Embryophyta</taxon>
        <taxon>Tracheophyta</taxon>
        <taxon>Spermatophyta</taxon>
        <taxon>Magnoliopsida</taxon>
        <taxon>Liliopsida</taxon>
        <taxon>Poales</taxon>
        <taxon>Poaceae</taxon>
        <taxon>PACMAD clade</taxon>
        <taxon>Panicoideae</taxon>
        <taxon>Andropogonodae</taxon>
        <taxon>Andropogoneae</taxon>
        <taxon>Tripsacinae</taxon>
        <taxon>Zea</taxon>
    </lineage>
</organism>
<dbReference type="EMBL" id="NCVQ01000008">
    <property type="protein sequence ID" value="PWZ13709.1"/>
    <property type="molecule type" value="Genomic_DNA"/>
</dbReference>
<feature type="compositionally biased region" description="Basic and acidic residues" evidence="1">
    <location>
        <begin position="145"/>
        <end position="162"/>
    </location>
</feature>
<feature type="region of interest" description="Disordered" evidence="1">
    <location>
        <begin position="71"/>
        <end position="162"/>
    </location>
</feature>
<dbReference type="AlphaFoldDB" id="A0A3L6DYW4"/>
<evidence type="ECO:0000256" key="2">
    <source>
        <dbReference type="SAM" id="SignalP"/>
    </source>
</evidence>
<comment type="caution">
    <text evidence="3">The sequence shown here is derived from an EMBL/GenBank/DDBJ whole genome shotgun (WGS) entry which is preliminary data.</text>
</comment>
<sequence length="179" mass="20060">MTTAWWWFVAMNAVVVAIALLSSSRARPSLVQSPRRQRSGVTLTRRASSAVLQSLLSFSVFSFPSTSLSPYLQPDAATTDRETETEELTVRSSASPIKPSASPRALQLSTPSPATAADEEEEEREDPNAMSMDEAYALVLASQQRPEREREEVARRSEVDAKAEEFIRRFKEELRQQRL</sequence>
<proteinExistence type="predicted"/>
<dbReference type="Proteomes" id="UP000251960">
    <property type="component" value="Chromosome 7"/>
</dbReference>
<accession>A0A3L6DYW4</accession>